<gene>
    <name evidence="1" type="ORF">ABV408_13325</name>
</gene>
<protein>
    <submittedName>
        <fullName evidence="1">Uncharacterized protein</fullName>
    </submittedName>
</protein>
<dbReference type="AlphaFoldDB" id="A0AB74UCZ6"/>
<accession>A0AB74UCZ6</accession>
<proteinExistence type="predicted"/>
<dbReference type="EMBL" id="CP159578">
    <property type="protein sequence ID" value="XCJ78411.1"/>
    <property type="molecule type" value="Genomic_DNA"/>
</dbReference>
<dbReference type="RefSeq" id="WP_353979412.1">
    <property type="nucleotide sequence ID" value="NZ_CP159578.1"/>
</dbReference>
<organism evidence="1">
    <name type="scientific">Salinicola endophyticus</name>
    <dbReference type="NCBI Taxonomy" id="1949083"/>
    <lineage>
        <taxon>Bacteria</taxon>
        <taxon>Pseudomonadati</taxon>
        <taxon>Pseudomonadota</taxon>
        <taxon>Gammaproteobacteria</taxon>
        <taxon>Oceanospirillales</taxon>
        <taxon>Halomonadaceae</taxon>
        <taxon>Salinicola</taxon>
    </lineage>
</organism>
<reference evidence="1" key="1">
    <citation type="submission" date="2024-06" db="EMBL/GenBank/DDBJ databases">
        <title>Complete genome of Salinicola endophyticus HNIBRBA4755.</title>
        <authorList>
            <person name="Shin S.Y."/>
            <person name="Kang H."/>
            <person name="Song J."/>
        </authorList>
    </citation>
    <scope>NUCLEOTIDE SEQUENCE</scope>
    <source>
        <strain evidence="1">HNIBRBA4755</strain>
    </source>
</reference>
<sequence length="96" mass="10216">MPESQYTQIMAAEAKPAEPASCVKGGRSWECQGEGDLGAYRLDEISLAAETFPPGTKVLVMVPSCPTPGCSLHADHAEGGVCECGYDWQAWAEVLQ</sequence>
<name>A0AB74UCZ6_9GAMM</name>
<evidence type="ECO:0000313" key="1">
    <source>
        <dbReference type="EMBL" id="XCJ78411.1"/>
    </source>
</evidence>